<organism evidence="9 10">
    <name type="scientific">Cohnella luojiensis</name>
    <dbReference type="NCBI Taxonomy" id="652876"/>
    <lineage>
        <taxon>Bacteria</taxon>
        <taxon>Bacillati</taxon>
        <taxon>Bacillota</taxon>
        <taxon>Bacilli</taxon>
        <taxon>Bacillales</taxon>
        <taxon>Paenibacillaceae</taxon>
        <taxon>Cohnella</taxon>
    </lineage>
</organism>
<protein>
    <submittedName>
        <fullName evidence="9">Sugar ABC transporter permease</fullName>
    </submittedName>
</protein>
<dbReference type="GO" id="GO:0005886">
    <property type="term" value="C:plasma membrane"/>
    <property type="evidence" value="ECO:0007669"/>
    <property type="project" value="UniProtKB-SubCell"/>
</dbReference>
<evidence type="ECO:0000256" key="6">
    <source>
        <dbReference type="ARBA" id="ARBA00023136"/>
    </source>
</evidence>
<evidence type="ECO:0000256" key="4">
    <source>
        <dbReference type="ARBA" id="ARBA00022692"/>
    </source>
</evidence>
<dbReference type="InterPro" id="IPR050809">
    <property type="entry name" value="UgpAE/MalFG_permease"/>
</dbReference>
<dbReference type="PANTHER" id="PTHR43227:SF3">
    <property type="entry name" value="BINDING-PROTEIN-DEPENDENT TRANSPORT SYSTEMS INNER MEMBRANE COMPONENT"/>
    <property type="match status" value="1"/>
</dbReference>
<proteinExistence type="inferred from homology"/>
<dbReference type="EMBL" id="SOMN01000002">
    <property type="protein sequence ID" value="TFE30862.1"/>
    <property type="molecule type" value="Genomic_DNA"/>
</dbReference>
<feature type="transmembrane region" description="Helical" evidence="7">
    <location>
        <begin position="21"/>
        <end position="41"/>
    </location>
</feature>
<dbReference type="Gene3D" id="1.10.3720.10">
    <property type="entry name" value="MetI-like"/>
    <property type="match status" value="1"/>
</dbReference>
<comment type="subcellular location">
    <subcellularLocation>
        <location evidence="1 7">Cell membrane</location>
        <topology evidence="1 7">Multi-pass membrane protein</topology>
    </subcellularLocation>
</comment>
<dbReference type="SUPFAM" id="SSF161098">
    <property type="entry name" value="MetI-like"/>
    <property type="match status" value="1"/>
</dbReference>
<dbReference type="PROSITE" id="PS50928">
    <property type="entry name" value="ABC_TM1"/>
    <property type="match status" value="1"/>
</dbReference>
<feature type="transmembrane region" description="Helical" evidence="7">
    <location>
        <begin position="214"/>
        <end position="235"/>
    </location>
</feature>
<evidence type="ECO:0000256" key="5">
    <source>
        <dbReference type="ARBA" id="ARBA00022989"/>
    </source>
</evidence>
<name>A0A4Y8M5U5_9BACL</name>
<dbReference type="InterPro" id="IPR000515">
    <property type="entry name" value="MetI-like"/>
</dbReference>
<dbReference type="Pfam" id="PF00528">
    <property type="entry name" value="BPD_transp_1"/>
    <property type="match status" value="1"/>
</dbReference>
<evidence type="ECO:0000256" key="3">
    <source>
        <dbReference type="ARBA" id="ARBA00022475"/>
    </source>
</evidence>
<sequence>MKKRMRLTIRTRNVLEAYSFLSLWLIGFALFMAIPLGRSLYYSFNQLKVTKEGLVPNWIGMANFRRAFSTDVNFIPLLQDSILGLLIQVPLILIFAMFAALLLNRPMIGRTFFRGVFFLPVIIASGAVLVEMLEQGAERMPLFTSSSLFLALVDIIPRDVLEPLLTLADKLTLVMWDSGVQILIFLAGLQTVSLSLYEAADIDGATKWESFWKITFPMITPMILVNTLFTIVNSFTSARNEMMLYIRDVVFSKNDYGYGSTIGWIYFILIFLLIGLVFLIFRKSLSSTEGRR</sequence>
<accession>A0A4Y8M5U5</accession>
<keyword evidence="3" id="KW-1003">Cell membrane</keyword>
<evidence type="ECO:0000256" key="7">
    <source>
        <dbReference type="RuleBase" id="RU363032"/>
    </source>
</evidence>
<dbReference type="AlphaFoldDB" id="A0A4Y8M5U5"/>
<gene>
    <name evidence="9" type="ORF">E2980_03540</name>
</gene>
<feature type="transmembrane region" description="Helical" evidence="7">
    <location>
        <begin position="111"/>
        <end position="130"/>
    </location>
</feature>
<comment type="caution">
    <text evidence="9">The sequence shown here is derived from an EMBL/GenBank/DDBJ whole genome shotgun (WGS) entry which is preliminary data.</text>
</comment>
<keyword evidence="10" id="KW-1185">Reference proteome</keyword>
<evidence type="ECO:0000259" key="8">
    <source>
        <dbReference type="PROSITE" id="PS50928"/>
    </source>
</evidence>
<keyword evidence="4 7" id="KW-0812">Transmembrane</keyword>
<feature type="domain" description="ABC transmembrane type-1" evidence="8">
    <location>
        <begin position="78"/>
        <end position="277"/>
    </location>
</feature>
<reference evidence="9 10" key="1">
    <citation type="submission" date="2019-03" db="EMBL/GenBank/DDBJ databases">
        <title>Cohnella endophytica sp. nov., a novel endophytic bacterium isolated from bark of Sonneratia apetala.</title>
        <authorList>
            <person name="Tuo L."/>
        </authorList>
    </citation>
    <scope>NUCLEOTIDE SEQUENCE [LARGE SCALE GENOMIC DNA]</scope>
    <source>
        <strain evidence="9 10">CCTCC AB 208254</strain>
    </source>
</reference>
<feature type="transmembrane region" description="Helical" evidence="7">
    <location>
        <begin position="256"/>
        <end position="281"/>
    </location>
</feature>
<keyword evidence="2 7" id="KW-0813">Transport</keyword>
<dbReference type="RefSeq" id="WP_135150741.1">
    <property type="nucleotide sequence ID" value="NZ_SOMN01000002.1"/>
</dbReference>
<dbReference type="OrthoDB" id="9788108at2"/>
<dbReference type="CDD" id="cd06261">
    <property type="entry name" value="TM_PBP2"/>
    <property type="match status" value="1"/>
</dbReference>
<feature type="transmembrane region" description="Helical" evidence="7">
    <location>
        <begin position="173"/>
        <end position="194"/>
    </location>
</feature>
<dbReference type="Proteomes" id="UP000297900">
    <property type="component" value="Unassembled WGS sequence"/>
</dbReference>
<dbReference type="GO" id="GO:0055085">
    <property type="term" value="P:transmembrane transport"/>
    <property type="evidence" value="ECO:0007669"/>
    <property type="project" value="InterPro"/>
</dbReference>
<evidence type="ECO:0000313" key="9">
    <source>
        <dbReference type="EMBL" id="TFE30862.1"/>
    </source>
</evidence>
<comment type="similarity">
    <text evidence="7">Belongs to the binding-protein-dependent transport system permease family.</text>
</comment>
<evidence type="ECO:0000256" key="2">
    <source>
        <dbReference type="ARBA" id="ARBA00022448"/>
    </source>
</evidence>
<evidence type="ECO:0000256" key="1">
    <source>
        <dbReference type="ARBA" id="ARBA00004651"/>
    </source>
</evidence>
<dbReference type="InterPro" id="IPR035906">
    <property type="entry name" value="MetI-like_sf"/>
</dbReference>
<evidence type="ECO:0000313" key="10">
    <source>
        <dbReference type="Proteomes" id="UP000297900"/>
    </source>
</evidence>
<dbReference type="PANTHER" id="PTHR43227">
    <property type="entry name" value="BLL4140 PROTEIN"/>
    <property type="match status" value="1"/>
</dbReference>
<keyword evidence="6 7" id="KW-0472">Membrane</keyword>
<feature type="transmembrane region" description="Helical" evidence="7">
    <location>
        <begin position="82"/>
        <end position="104"/>
    </location>
</feature>
<keyword evidence="5 7" id="KW-1133">Transmembrane helix</keyword>